<dbReference type="RefSeq" id="WP_045277199.1">
    <property type="nucleotide sequence ID" value="NZ_BAAAUP010000002.1"/>
</dbReference>
<dbReference type="Gene3D" id="2.60.40.10">
    <property type="entry name" value="Immunoglobulins"/>
    <property type="match status" value="1"/>
</dbReference>
<dbReference type="PANTHER" id="PTHR33307:SF6">
    <property type="entry name" value="ALPHA-RHAMNOSIDASE (EUROFUNG)-RELATED"/>
    <property type="match status" value="1"/>
</dbReference>
<dbReference type="PATRIC" id="fig|92835.4.peg.3350"/>
<dbReference type="Pfam" id="PF17389">
    <property type="entry name" value="Bac_rhamnosid6H"/>
    <property type="match status" value="1"/>
</dbReference>
<evidence type="ECO:0000259" key="4">
    <source>
        <dbReference type="Pfam" id="PF05592"/>
    </source>
</evidence>
<comment type="catalytic activity">
    <reaction evidence="1">
        <text>Hydrolysis of terminal non-reducing alpha-L-rhamnose residues in alpha-L-rhamnosides.</text>
        <dbReference type="EC" id="3.2.1.40"/>
    </reaction>
</comment>
<dbReference type="Pfam" id="PF25788">
    <property type="entry name" value="Ig_Rha78A_N"/>
    <property type="match status" value="1"/>
</dbReference>
<feature type="domain" description="Bacterial alpha-L-rhamnosidase N-terminal" evidence="5">
    <location>
        <begin position="143"/>
        <end position="301"/>
    </location>
</feature>
<dbReference type="Proteomes" id="UP000033956">
    <property type="component" value="Unassembled WGS sequence"/>
</dbReference>
<dbReference type="InterPro" id="IPR008928">
    <property type="entry name" value="6-hairpin_glycosidase_sf"/>
</dbReference>
<dbReference type="EMBL" id="JYIZ01000057">
    <property type="protein sequence ID" value="KJL37560.1"/>
    <property type="molecule type" value="Genomic_DNA"/>
</dbReference>
<name>A0A0M2H0M0_9MICO</name>
<protein>
    <recommendedName>
        <fullName evidence="2">alpha-L-rhamnosidase</fullName>
        <ecNumber evidence="2">3.2.1.40</ecNumber>
    </recommendedName>
</protein>
<evidence type="ECO:0000313" key="8">
    <source>
        <dbReference type="EMBL" id="KJL37560.1"/>
    </source>
</evidence>
<dbReference type="InterPro" id="IPR035396">
    <property type="entry name" value="Bac_rhamnosid6H"/>
</dbReference>
<evidence type="ECO:0000259" key="5">
    <source>
        <dbReference type="Pfam" id="PF08531"/>
    </source>
</evidence>
<evidence type="ECO:0000313" key="9">
    <source>
        <dbReference type="Proteomes" id="UP000033956"/>
    </source>
</evidence>
<evidence type="ECO:0000256" key="1">
    <source>
        <dbReference type="ARBA" id="ARBA00001445"/>
    </source>
</evidence>
<comment type="caution">
    <text evidence="8">The sequence shown here is derived from an EMBL/GenBank/DDBJ whole genome shotgun (WGS) entry which is preliminary data.</text>
</comment>
<evidence type="ECO:0000259" key="6">
    <source>
        <dbReference type="Pfam" id="PF17389"/>
    </source>
</evidence>
<gene>
    <name evidence="8" type="ORF">RS81_03317</name>
</gene>
<dbReference type="InterPro" id="IPR012341">
    <property type="entry name" value="6hp_glycosidase-like_sf"/>
</dbReference>
<proteinExistence type="predicted"/>
<dbReference type="Gene3D" id="2.60.120.260">
    <property type="entry name" value="Galactose-binding domain-like"/>
    <property type="match status" value="2"/>
</dbReference>
<feature type="domain" description="Alpha-L-rhamnosidase C-terminal" evidence="7">
    <location>
        <begin position="767"/>
        <end position="835"/>
    </location>
</feature>
<evidence type="ECO:0000256" key="3">
    <source>
        <dbReference type="ARBA" id="ARBA00022801"/>
    </source>
</evidence>
<sequence length="945" mass="101715">MTQTATPSAPRFEHFPRAPRVLGVGTPAPRLTWSITGASSGFAQAAYEIEVTIGNRVSSAVVEGDEQVLVPWPVLPLTSRATAAVRVRVRDAADWGPWSDSSTVEVGLLDAADWEAQFVSPVGIAGLDEPAPIVSRTFEIPGEVRSARLYATAHGIYQASVNGTPVDDTVLAPGWTSYDDRLRYHTYDVTQLVREGANDFSALLGNGWYRGYLSYMGERALYGERVALCAQLEVVTEDGAIHVIATDTTWTAHESQIISDDLYNGQTADLRRDPTQAPRVPVEIVPAGTDALVAPDGPPVRPTGYIAAQKVWISPAGRTLIDFGQNAVGWVRVRTRGLPAGTEVVVRHAEVLENDELGTRPLRSAKATDVYTLAGTGEEVLEPVLTLHGFRYADVTGIPDLTSEDVTMVLIGTDLERTGWFDSSHELLNQLHENVVWSTRGNFVDIPTDCPQRNERLGWTGDLQVFGPTAQYLYDVSGLVTSWLADLAAEQYPTGAVPHVIPNTVRDRVDDPATAAWGDAATLVPWNLFLRTGDAGILRRQLHSMRAWVDHVEELAGEDLLWNSGFQFGDWLDPSASPHDPADAKAAAEVVATAHFARSAEVVSEAAEVIGEREVAARYAELAERVRAAFVAAYVTPSGRLMSEAQTTYALALEWGLLPTEAQRSVAGGRLADLVRKSGFRIATGFVGTPLVCDALIGAGHADVAYRLLFQTACPSWLYPVTMGATTIWERWDSMLPDGSINPGEMTSFNHYALGAVADTLHRSIAGLEPAAPGYRRVRIAPLPPKQLSRASARHVSPYGDISVGWERVDGAIVVTASLPVGVGGDVVLPGSGETFAIGHGTHTWTVAISEQPAHRDFTGATIRDLLDEGEAWQRTVEALMRVGLVPEGELQALRLVATAMDAPAAEVSYIIAEHIEGGRGYIDRSHEVHAKVAAILGAAAPVPA</sequence>
<dbReference type="EC" id="3.2.1.40" evidence="2"/>
<keyword evidence="9" id="KW-1185">Reference proteome</keyword>
<dbReference type="GO" id="GO:0005975">
    <property type="term" value="P:carbohydrate metabolic process"/>
    <property type="evidence" value="ECO:0007669"/>
    <property type="project" value="InterPro"/>
</dbReference>
<dbReference type="Gene3D" id="2.60.420.10">
    <property type="entry name" value="Maltose phosphorylase, domain 3"/>
    <property type="match status" value="1"/>
</dbReference>
<organism evidence="8 9">
    <name type="scientific">Microbacterium terrae</name>
    <dbReference type="NCBI Taxonomy" id="69369"/>
    <lineage>
        <taxon>Bacteria</taxon>
        <taxon>Bacillati</taxon>
        <taxon>Actinomycetota</taxon>
        <taxon>Actinomycetes</taxon>
        <taxon>Micrococcales</taxon>
        <taxon>Microbacteriaceae</taxon>
        <taxon>Microbacterium</taxon>
    </lineage>
</organism>
<dbReference type="OrthoDB" id="9761045at2"/>
<reference evidence="8 9" key="1">
    <citation type="submission" date="2015-02" db="EMBL/GenBank/DDBJ databases">
        <title>Draft genome sequences of ten Microbacterium spp. with emphasis on heavy metal contaminated environments.</title>
        <authorList>
            <person name="Corretto E."/>
        </authorList>
    </citation>
    <scope>NUCLEOTIDE SEQUENCE [LARGE SCALE GENOMIC DNA]</scope>
    <source>
        <strain evidence="8 9">DSM 12510</strain>
    </source>
</reference>
<evidence type="ECO:0000259" key="7">
    <source>
        <dbReference type="Pfam" id="PF17390"/>
    </source>
</evidence>
<dbReference type="STRING" id="92835.RS81_03317"/>
<feature type="domain" description="Alpha-L-rhamnosidase concanavalin-like" evidence="4">
    <location>
        <begin position="316"/>
        <end position="410"/>
    </location>
</feature>
<dbReference type="InterPro" id="IPR016007">
    <property type="entry name" value="Alpha_rhamnosid"/>
</dbReference>
<accession>A0A0M2H0M0</accession>
<dbReference type="PIRSF" id="PIRSF010631">
    <property type="entry name" value="A-rhamnsds"/>
    <property type="match status" value="1"/>
</dbReference>
<dbReference type="AlphaFoldDB" id="A0A0M2H0M0"/>
<feature type="domain" description="Alpha-L-rhamnosidase six-hairpin glycosidase" evidence="6">
    <location>
        <begin position="416"/>
        <end position="765"/>
    </location>
</feature>
<dbReference type="Pfam" id="PF08531">
    <property type="entry name" value="Bac_rhamnosid_N"/>
    <property type="match status" value="1"/>
</dbReference>
<dbReference type="InterPro" id="IPR013737">
    <property type="entry name" value="Bac_rhamnosid_N"/>
</dbReference>
<dbReference type="Gene3D" id="1.50.10.10">
    <property type="match status" value="1"/>
</dbReference>
<dbReference type="GO" id="GO:0030596">
    <property type="term" value="F:alpha-L-rhamnosidase activity"/>
    <property type="evidence" value="ECO:0007669"/>
    <property type="project" value="UniProtKB-EC"/>
</dbReference>
<dbReference type="InterPro" id="IPR008902">
    <property type="entry name" value="Rhamnosid_concanavalin"/>
</dbReference>
<dbReference type="Pfam" id="PF05592">
    <property type="entry name" value="Bac_rhamnosid"/>
    <property type="match status" value="1"/>
</dbReference>
<keyword evidence="3" id="KW-0378">Hydrolase</keyword>
<dbReference type="InterPro" id="IPR035398">
    <property type="entry name" value="Bac_rhamnosid_C"/>
</dbReference>
<dbReference type="PANTHER" id="PTHR33307">
    <property type="entry name" value="ALPHA-RHAMNOSIDASE (EUROFUNG)"/>
    <property type="match status" value="1"/>
</dbReference>
<evidence type="ECO:0000256" key="2">
    <source>
        <dbReference type="ARBA" id="ARBA00012652"/>
    </source>
</evidence>
<dbReference type="SUPFAM" id="SSF48208">
    <property type="entry name" value="Six-hairpin glycosidases"/>
    <property type="match status" value="1"/>
</dbReference>
<dbReference type="Pfam" id="PF17390">
    <property type="entry name" value="Bac_rhamnosid_C"/>
    <property type="match status" value="1"/>
</dbReference>
<dbReference type="InterPro" id="IPR013783">
    <property type="entry name" value="Ig-like_fold"/>
</dbReference>